<keyword evidence="1" id="KW-0732">Signal</keyword>
<proteinExistence type="predicted"/>
<feature type="signal peptide" evidence="1">
    <location>
        <begin position="1"/>
        <end position="24"/>
    </location>
</feature>
<evidence type="ECO:0000313" key="3">
    <source>
        <dbReference type="Proteomes" id="UP001497623"/>
    </source>
</evidence>
<name>A0AAV2SLE9_MEGNR</name>
<evidence type="ECO:0000256" key="1">
    <source>
        <dbReference type="SAM" id="SignalP"/>
    </source>
</evidence>
<evidence type="ECO:0008006" key="4">
    <source>
        <dbReference type="Google" id="ProtNLM"/>
    </source>
</evidence>
<gene>
    <name evidence="2" type="ORF">MNOR_LOCUS37060</name>
</gene>
<dbReference type="Proteomes" id="UP001497623">
    <property type="component" value="Unassembled WGS sequence"/>
</dbReference>
<organism evidence="2 3">
    <name type="scientific">Meganyctiphanes norvegica</name>
    <name type="common">Northern krill</name>
    <name type="synonym">Thysanopoda norvegica</name>
    <dbReference type="NCBI Taxonomy" id="48144"/>
    <lineage>
        <taxon>Eukaryota</taxon>
        <taxon>Metazoa</taxon>
        <taxon>Ecdysozoa</taxon>
        <taxon>Arthropoda</taxon>
        <taxon>Crustacea</taxon>
        <taxon>Multicrustacea</taxon>
        <taxon>Malacostraca</taxon>
        <taxon>Eumalacostraca</taxon>
        <taxon>Eucarida</taxon>
        <taxon>Euphausiacea</taxon>
        <taxon>Euphausiidae</taxon>
        <taxon>Meganyctiphanes</taxon>
    </lineage>
</organism>
<dbReference type="AlphaFoldDB" id="A0AAV2SLE9"/>
<evidence type="ECO:0000313" key="2">
    <source>
        <dbReference type="EMBL" id="CAL4195565.1"/>
    </source>
</evidence>
<reference evidence="2 3" key="1">
    <citation type="submission" date="2024-05" db="EMBL/GenBank/DDBJ databases">
        <authorList>
            <person name="Wallberg A."/>
        </authorList>
    </citation>
    <scope>NUCLEOTIDE SEQUENCE [LARGE SCALE GENOMIC DNA]</scope>
</reference>
<comment type="caution">
    <text evidence="2">The sequence shown here is derived from an EMBL/GenBank/DDBJ whole genome shotgun (WGS) entry which is preliminary data.</text>
</comment>
<sequence>MISLLSNLVVGWVDCVCVFVSVHARECVFMLGHGRANFWASYSSVYAIYKCYLSLERVTHYPIPPPPQPIPKTCDKTTTTAAAAHTLDKFGFCRATAVVVSLPYQDLAPL</sequence>
<keyword evidence="3" id="KW-1185">Reference proteome</keyword>
<accession>A0AAV2SLE9</accession>
<dbReference type="EMBL" id="CAXKWB010071845">
    <property type="protein sequence ID" value="CAL4195565.1"/>
    <property type="molecule type" value="Genomic_DNA"/>
</dbReference>
<feature type="chain" id="PRO_5043550864" description="Secreted protein" evidence="1">
    <location>
        <begin position="25"/>
        <end position="110"/>
    </location>
</feature>
<protein>
    <recommendedName>
        <fullName evidence="4">Secreted protein</fullName>
    </recommendedName>
</protein>